<dbReference type="RefSeq" id="WP_044183625.1">
    <property type="nucleotide sequence ID" value="NZ_JMCB01000002.1"/>
</dbReference>
<dbReference type="AlphaFoldDB" id="A0A085WV19"/>
<evidence type="ECO:0000313" key="3">
    <source>
        <dbReference type="Proteomes" id="UP000028725"/>
    </source>
</evidence>
<reference evidence="2 3" key="1">
    <citation type="submission" date="2014-04" db="EMBL/GenBank/DDBJ databases">
        <title>Genome assembly of Hyalangium minutum DSM 14724.</title>
        <authorList>
            <person name="Sharma G."/>
            <person name="Subramanian S."/>
        </authorList>
    </citation>
    <scope>NUCLEOTIDE SEQUENCE [LARGE SCALE GENOMIC DNA]</scope>
    <source>
        <strain evidence="2 3">DSM 14724</strain>
    </source>
</reference>
<comment type="caution">
    <text evidence="2">The sequence shown here is derived from an EMBL/GenBank/DDBJ whole genome shotgun (WGS) entry which is preliminary data.</text>
</comment>
<name>A0A085WV19_9BACT</name>
<dbReference type="OrthoDB" id="5515194at2"/>
<protein>
    <recommendedName>
        <fullName evidence="4">Lipoprotein</fullName>
    </recommendedName>
</protein>
<evidence type="ECO:0008006" key="4">
    <source>
        <dbReference type="Google" id="ProtNLM"/>
    </source>
</evidence>
<feature type="chain" id="PRO_5001800019" description="Lipoprotein" evidence="1">
    <location>
        <begin position="21"/>
        <end position="210"/>
    </location>
</feature>
<evidence type="ECO:0000313" key="2">
    <source>
        <dbReference type="EMBL" id="KFE71532.1"/>
    </source>
</evidence>
<gene>
    <name evidence="2" type="ORF">DB31_3662</name>
</gene>
<keyword evidence="1" id="KW-0732">Signal</keyword>
<dbReference type="Proteomes" id="UP000028725">
    <property type="component" value="Unassembled WGS sequence"/>
</dbReference>
<accession>A0A085WV19</accession>
<feature type="signal peptide" evidence="1">
    <location>
        <begin position="1"/>
        <end position="20"/>
    </location>
</feature>
<sequence>MSRALLLSSLLCLTVGCAGASTGLRAEGEKVRMGQRSAEPMVVTNRYITGPSSSISLRNDGLRGRFRNQPVELQWNYQNVTGVFGAQPTRLELSEGDDVRASGTFGGAPVDLLMKGDVLVARVGLCAYYLNRVEGGFSGKRDCSGPLEEGFSVDFPESLQARPVGEMASLLTLALVSYTDTYSPAVSIARFSAPREVLRQVPDTYCRKYQ</sequence>
<dbReference type="PROSITE" id="PS51257">
    <property type="entry name" value="PROKAR_LIPOPROTEIN"/>
    <property type="match status" value="1"/>
</dbReference>
<evidence type="ECO:0000256" key="1">
    <source>
        <dbReference type="SAM" id="SignalP"/>
    </source>
</evidence>
<dbReference type="EMBL" id="JMCB01000002">
    <property type="protein sequence ID" value="KFE71532.1"/>
    <property type="molecule type" value="Genomic_DNA"/>
</dbReference>
<dbReference type="STRING" id="394096.DB31_3662"/>
<proteinExistence type="predicted"/>
<organism evidence="2 3">
    <name type="scientific">Hyalangium minutum</name>
    <dbReference type="NCBI Taxonomy" id="394096"/>
    <lineage>
        <taxon>Bacteria</taxon>
        <taxon>Pseudomonadati</taxon>
        <taxon>Myxococcota</taxon>
        <taxon>Myxococcia</taxon>
        <taxon>Myxococcales</taxon>
        <taxon>Cystobacterineae</taxon>
        <taxon>Archangiaceae</taxon>
        <taxon>Hyalangium</taxon>
    </lineage>
</organism>
<keyword evidence="3" id="KW-1185">Reference proteome</keyword>